<name>A0AAD4QEN3_9AGAM</name>
<evidence type="ECO:0000313" key="1">
    <source>
        <dbReference type="EMBL" id="KAI0290653.1"/>
    </source>
</evidence>
<organism evidence="1 2">
    <name type="scientific">Multifurca ochricompacta</name>
    <dbReference type="NCBI Taxonomy" id="376703"/>
    <lineage>
        <taxon>Eukaryota</taxon>
        <taxon>Fungi</taxon>
        <taxon>Dikarya</taxon>
        <taxon>Basidiomycota</taxon>
        <taxon>Agaricomycotina</taxon>
        <taxon>Agaricomycetes</taxon>
        <taxon>Russulales</taxon>
        <taxon>Russulaceae</taxon>
        <taxon>Multifurca</taxon>
    </lineage>
</organism>
<sequence>MLYAYSPPPSTEPATTISGYFGTNPTYLSMVPPPVAGPDVKKVRLVAQFGQGLVLT</sequence>
<gene>
    <name evidence="1" type="ORF">B0F90DRAFT_1784142</name>
</gene>
<protein>
    <submittedName>
        <fullName evidence="1">Uncharacterized protein</fullName>
    </submittedName>
</protein>
<dbReference type="Proteomes" id="UP001203297">
    <property type="component" value="Unassembled WGS sequence"/>
</dbReference>
<dbReference type="AlphaFoldDB" id="A0AAD4QEN3"/>
<accession>A0AAD4QEN3</accession>
<proteinExistence type="predicted"/>
<dbReference type="EMBL" id="WTXG01000209">
    <property type="protein sequence ID" value="KAI0290653.1"/>
    <property type="molecule type" value="Genomic_DNA"/>
</dbReference>
<reference evidence="1" key="1">
    <citation type="journal article" date="2022" name="New Phytol.">
        <title>Evolutionary transition to the ectomycorrhizal habit in the genomes of a hyperdiverse lineage of mushroom-forming fungi.</title>
        <authorList>
            <person name="Looney B."/>
            <person name="Miyauchi S."/>
            <person name="Morin E."/>
            <person name="Drula E."/>
            <person name="Courty P.E."/>
            <person name="Kohler A."/>
            <person name="Kuo A."/>
            <person name="LaButti K."/>
            <person name="Pangilinan J."/>
            <person name="Lipzen A."/>
            <person name="Riley R."/>
            <person name="Andreopoulos W."/>
            <person name="He G."/>
            <person name="Johnson J."/>
            <person name="Nolan M."/>
            <person name="Tritt A."/>
            <person name="Barry K.W."/>
            <person name="Grigoriev I.V."/>
            <person name="Nagy L.G."/>
            <person name="Hibbett D."/>
            <person name="Henrissat B."/>
            <person name="Matheny P.B."/>
            <person name="Labbe J."/>
            <person name="Martin F.M."/>
        </authorList>
    </citation>
    <scope>NUCLEOTIDE SEQUENCE</scope>
    <source>
        <strain evidence="1">BPL690</strain>
    </source>
</reference>
<keyword evidence="2" id="KW-1185">Reference proteome</keyword>
<evidence type="ECO:0000313" key="2">
    <source>
        <dbReference type="Proteomes" id="UP001203297"/>
    </source>
</evidence>
<comment type="caution">
    <text evidence="1">The sequence shown here is derived from an EMBL/GenBank/DDBJ whole genome shotgun (WGS) entry which is preliminary data.</text>
</comment>